<reference evidence="7" key="1">
    <citation type="submission" date="2020-03" db="EMBL/GenBank/DDBJ databases">
        <authorList>
            <person name="Weist P."/>
        </authorList>
    </citation>
    <scope>NUCLEOTIDE SEQUENCE</scope>
</reference>
<evidence type="ECO:0000256" key="3">
    <source>
        <dbReference type="ARBA" id="ARBA00023038"/>
    </source>
</evidence>
<feature type="region of interest" description="Disordered" evidence="5">
    <location>
        <begin position="170"/>
        <end position="320"/>
    </location>
</feature>
<dbReference type="EMBL" id="CADEAL010004074">
    <property type="protein sequence ID" value="CAB1451040.1"/>
    <property type="molecule type" value="Genomic_DNA"/>
</dbReference>
<evidence type="ECO:0000256" key="4">
    <source>
        <dbReference type="PROSITE-ProRule" id="PRU00125"/>
    </source>
</evidence>
<accession>A0A9N7VJV4</accession>
<dbReference type="GO" id="GO:0046872">
    <property type="term" value="F:metal ion binding"/>
    <property type="evidence" value="ECO:0007669"/>
    <property type="project" value="UniProtKB-KW"/>
</dbReference>
<dbReference type="InterPro" id="IPR001781">
    <property type="entry name" value="Znf_LIM"/>
</dbReference>
<dbReference type="FunFam" id="2.10.110.10:FF:000002">
    <property type="entry name" value="LIM domain and actin-binding 1"/>
    <property type="match status" value="1"/>
</dbReference>
<comment type="caution">
    <text evidence="7">The sequence shown here is derived from an EMBL/GenBank/DDBJ whole genome shotgun (WGS) entry which is preliminary data.</text>
</comment>
<dbReference type="SUPFAM" id="SSF57716">
    <property type="entry name" value="Glucocorticoid receptor-like (DNA-binding domain)"/>
    <property type="match status" value="2"/>
</dbReference>
<dbReference type="CDD" id="cd09442">
    <property type="entry name" value="LIM_Eplin_like"/>
    <property type="match status" value="1"/>
</dbReference>
<dbReference type="AlphaFoldDB" id="A0A9N7VJV4"/>
<feature type="compositionally biased region" description="Basic and acidic residues" evidence="5">
    <location>
        <begin position="174"/>
        <end position="186"/>
    </location>
</feature>
<proteinExistence type="predicted"/>
<sequence>MREPKTRIPESEVCRACRKRVYPMESLIADQHNFHKNCFRCEHCRGKLSLGNYASLHGRMYCKPHYKQLFKSKGNYDEGFGQKPHKELWNNKNQQQNPAEKVKSPSPEKKVMDSGCSTAHGTLATHDCDTSKSVDENKKLSSKISVVWPPQTGSQKKAFTVEEELKLVKPLWPPKEDSTQENHDLNPPENPSFIETDTPAAPAQNGPQENDHAQEGGCLLESVNKSEETPASPTAVAEEPLSAAHTQETKESNGGPEAGAQVGSEMHPGVAEREQSKGNGAVGEKQEGRGEKVEEVKVNGHEGQMESGKEVEKERDDGMSNVEAVKVTLVDEEAKAEQVLNANANNNNSNNVQMQEVLFEELSEAEVHQPLSFTDPAPVTDFFRADHCEESDWMPSEVLQLAQRDDAFLPAAAKGADATDTDFFSETAGRASASRDEAAEPKISTSSFLEDIFASLSTSSSGLLSDFKSEAFGQSAGEMPAVSALDELLDFGIEARGSVDEAEGAKGKDESGGGWDDEEEGLTVEEQIKRNRYYDSDDP</sequence>
<gene>
    <name evidence="7" type="ORF">PLEPLA_LOCUS38733</name>
</gene>
<keyword evidence="1 4" id="KW-0479">Metal-binding</keyword>
<feature type="compositionally biased region" description="Basic and acidic residues" evidence="5">
    <location>
        <begin position="526"/>
        <end position="539"/>
    </location>
</feature>
<protein>
    <recommendedName>
        <fullName evidence="6">LIM zinc-binding domain-containing protein</fullName>
    </recommendedName>
</protein>
<evidence type="ECO:0000256" key="2">
    <source>
        <dbReference type="ARBA" id="ARBA00022833"/>
    </source>
</evidence>
<dbReference type="Gene3D" id="2.10.110.10">
    <property type="entry name" value="Cysteine Rich Protein"/>
    <property type="match status" value="1"/>
</dbReference>
<evidence type="ECO:0000313" key="8">
    <source>
        <dbReference type="Proteomes" id="UP001153269"/>
    </source>
</evidence>
<evidence type="ECO:0000259" key="6">
    <source>
        <dbReference type="PROSITE" id="PS50023"/>
    </source>
</evidence>
<dbReference type="SMART" id="SM00132">
    <property type="entry name" value="LIM"/>
    <property type="match status" value="1"/>
</dbReference>
<evidence type="ECO:0000256" key="5">
    <source>
        <dbReference type="SAM" id="MobiDB-lite"/>
    </source>
</evidence>
<dbReference type="PROSITE" id="PS00478">
    <property type="entry name" value="LIM_DOMAIN_1"/>
    <property type="match status" value="1"/>
</dbReference>
<feature type="region of interest" description="Disordered" evidence="5">
    <location>
        <begin position="499"/>
        <end position="539"/>
    </location>
</feature>
<feature type="compositionally biased region" description="Basic and acidic residues" evidence="5">
    <location>
        <begin position="499"/>
        <end position="511"/>
    </location>
</feature>
<organism evidence="7 8">
    <name type="scientific">Pleuronectes platessa</name>
    <name type="common">European plaice</name>
    <dbReference type="NCBI Taxonomy" id="8262"/>
    <lineage>
        <taxon>Eukaryota</taxon>
        <taxon>Metazoa</taxon>
        <taxon>Chordata</taxon>
        <taxon>Craniata</taxon>
        <taxon>Vertebrata</taxon>
        <taxon>Euteleostomi</taxon>
        <taxon>Actinopterygii</taxon>
        <taxon>Neopterygii</taxon>
        <taxon>Teleostei</taxon>
        <taxon>Neoteleostei</taxon>
        <taxon>Acanthomorphata</taxon>
        <taxon>Carangaria</taxon>
        <taxon>Pleuronectiformes</taxon>
        <taxon>Pleuronectoidei</taxon>
        <taxon>Pleuronectidae</taxon>
        <taxon>Pleuronectes</taxon>
    </lineage>
</organism>
<feature type="compositionally biased region" description="Basic and acidic residues" evidence="5">
    <location>
        <begin position="284"/>
        <end position="318"/>
    </location>
</feature>
<name>A0A9N7VJV4_PLEPL</name>
<dbReference type="PANTHER" id="PTHR24206">
    <property type="entry name" value="OS06G0237300 PROTEIN"/>
    <property type="match status" value="1"/>
</dbReference>
<feature type="compositionally biased region" description="Basic and acidic residues" evidence="5">
    <location>
        <begin position="100"/>
        <end position="112"/>
    </location>
</feature>
<evidence type="ECO:0000256" key="1">
    <source>
        <dbReference type="ARBA" id="ARBA00022723"/>
    </source>
</evidence>
<feature type="region of interest" description="Disordered" evidence="5">
    <location>
        <begin position="81"/>
        <end position="115"/>
    </location>
</feature>
<dbReference type="PROSITE" id="PS50023">
    <property type="entry name" value="LIM_DOMAIN_2"/>
    <property type="match status" value="1"/>
</dbReference>
<dbReference type="Pfam" id="PF00412">
    <property type="entry name" value="LIM"/>
    <property type="match status" value="1"/>
</dbReference>
<keyword evidence="2 4" id="KW-0862">Zinc</keyword>
<dbReference type="Proteomes" id="UP001153269">
    <property type="component" value="Unassembled WGS sequence"/>
</dbReference>
<keyword evidence="3 4" id="KW-0440">LIM domain</keyword>
<evidence type="ECO:0000313" key="7">
    <source>
        <dbReference type="EMBL" id="CAB1451040.1"/>
    </source>
</evidence>
<feature type="domain" description="LIM zinc-binding" evidence="6">
    <location>
        <begin position="12"/>
        <end position="72"/>
    </location>
</feature>
<keyword evidence="8" id="KW-1185">Reference proteome</keyword>